<dbReference type="CDD" id="cd02908">
    <property type="entry name" value="Macro_OAADPr_deacetylase"/>
    <property type="match status" value="1"/>
</dbReference>
<dbReference type="Gene3D" id="3.40.220.10">
    <property type="entry name" value="Leucine Aminopeptidase, subunit E, domain 1"/>
    <property type="match status" value="1"/>
</dbReference>
<keyword evidence="3" id="KW-1185">Reference proteome</keyword>
<dbReference type="InterPro" id="IPR002589">
    <property type="entry name" value="Macro_dom"/>
</dbReference>
<dbReference type="Pfam" id="PF01661">
    <property type="entry name" value="Macro"/>
    <property type="match status" value="1"/>
</dbReference>
<gene>
    <name evidence="2" type="ORF">EEX84_02600</name>
</gene>
<dbReference type="PANTHER" id="PTHR11106">
    <property type="entry name" value="GANGLIOSIDE INDUCED DIFFERENTIATION ASSOCIATED PROTEIN 2-RELATED"/>
    <property type="match status" value="1"/>
</dbReference>
<accession>A0A3M8PC13</accession>
<dbReference type="RefSeq" id="WP_123164002.1">
    <property type="nucleotide sequence ID" value="NZ_RIAX01000001.1"/>
</dbReference>
<sequence length="332" mass="37592">MPLELVRNDITHMQVDAVVNAANEQLKMGGGVCGAIFRAAGADQLQAACDEIGHCPTGGAVRTPAFDLRADHIIHTVGPIWKGGGHGEEKLLRSCYRNSLTLAISHGCESIAFPVISSGIYGYPKEQALQIAIGEIHAFLMQHDLMAYIVVFDKAAFDASGKLYKSIREFIDEHYVEQQQQRFSRYRRELLEDIEEEPVYEQSSMRQVEQQRLEDVLNQIEETFSQRLFRFIDEKGMTDVETYKKANIDRRLFSKIRNSPDYTPLKKTVVAFAVALELDLEETKELLAVAGYTLSRSNKFDVIIEYFITQGNYRIHEINEALFAFDQTLLGA</sequence>
<dbReference type="SUPFAM" id="SSF52949">
    <property type="entry name" value="Macro domain-like"/>
    <property type="match status" value="1"/>
</dbReference>
<dbReference type="PROSITE" id="PS51154">
    <property type="entry name" value="MACRO"/>
    <property type="match status" value="1"/>
</dbReference>
<reference evidence="2 3" key="1">
    <citation type="journal article" date="2018" name="Int. J. Syst. Evol. Microbiol.">
        <title>Planococcus salinus sp. nov., a moderately halophilic bacterium isolated from a saline-alkali soil.</title>
        <authorList>
            <person name="Gan L."/>
        </authorList>
    </citation>
    <scope>NUCLEOTIDE SEQUENCE [LARGE SCALE GENOMIC DNA]</scope>
    <source>
        <strain evidence="2 3">LCB217</strain>
    </source>
</reference>
<dbReference type="SMART" id="SM00506">
    <property type="entry name" value="A1pp"/>
    <property type="match status" value="1"/>
</dbReference>
<comment type="caution">
    <text evidence="2">The sequence shown here is derived from an EMBL/GenBank/DDBJ whole genome shotgun (WGS) entry which is preliminary data.</text>
</comment>
<dbReference type="PANTHER" id="PTHR11106:SF27">
    <property type="entry name" value="MACRO DOMAIN-CONTAINING PROTEIN"/>
    <property type="match status" value="1"/>
</dbReference>
<evidence type="ECO:0000313" key="2">
    <source>
        <dbReference type="EMBL" id="RNF41255.1"/>
    </source>
</evidence>
<dbReference type="InterPro" id="IPR043472">
    <property type="entry name" value="Macro_dom-like"/>
</dbReference>
<evidence type="ECO:0000313" key="3">
    <source>
        <dbReference type="Proteomes" id="UP000275473"/>
    </source>
</evidence>
<feature type="domain" description="Macro" evidence="1">
    <location>
        <begin position="1"/>
        <end position="156"/>
    </location>
</feature>
<evidence type="ECO:0000259" key="1">
    <source>
        <dbReference type="PROSITE" id="PS51154"/>
    </source>
</evidence>
<protein>
    <submittedName>
        <fullName evidence="2">Macro domain-containing protein</fullName>
    </submittedName>
</protein>
<dbReference type="EMBL" id="RIAX01000001">
    <property type="protein sequence ID" value="RNF41255.1"/>
    <property type="molecule type" value="Genomic_DNA"/>
</dbReference>
<dbReference type="AlphaFoldDB" id="A0A3M8PC13"/>
<organism evidence="2 3">
    <name type="scientific">Planococcus salinus</name>
    <dbReference type="NCBI Taxonomy" id="1848460"/>
    <lineage>
        <taxon>Bacteria</taxon>
        <taxon>Bacillati</taxon>
        <taxon>Bacillota</taxon>
        <taxon>Bacilli</taxon>
        <taxon>Bacillales</taxon>
        <taxon>Caryophanaceae</taxon>
        <taxon>Planococcus</taxon>
    </lineage>
</organism>
<dbReference type="OrthoDB" id="6194521at2"/>
<dbReference type="Proteomes" id="UP000275473">
    <property type="component" value="Unassembled WGS sequence"/>
</dbReference>
<name>A0A3M8PC13_9BACL</name>
<proteinExistence type="predicted"/>